<proteinExistence type="predicted"/>
<dbReference type="GO" id="GO:0005783">
    <property type="term" value="C:endoplasmic reticulum"/>
    <property type="evidence" value="ECO:0007669"/>
    <property type="project" value="TreeGrafter"/>
</dbReference>
<reference evidence="6" key="1">
    <citation type="submission" date="2018-11" db="EMBL/GenBank/DDBJ databases">
        <authorList>
            <consortium name="Pathogen Informatics"/>
        </authorList>
    </citation>
    <scope>NUCLEOTIDE SEQUENCE</scope>
</reference>
<dbReference type="Proteomes" id="UP000784294">
    <property type="component" value="Unassembled WGS sequence"/>
</dbReference>
<comment type="caution">
    <text evidence="6">The sequence shown here is derived from an EMBL/GenBank/DDBJ whole genome shotgun (WGS) entry which is preliminary data.</text>
</comment>
<keyword evidence="2 5" id="KW-0812">Transmembrane</keyword>
<name>A0A3S5CD23_9PLAT</name>
<keyword evidence="7" id="KW-1185">Reference proteome</keyword>
<evidence type="ECO:0000256" key="2">
    <source>
        <dbReference type="ARBA" id="ARBA00022692"/>
    </source>
</evidence>
<dbReference type="OrthoDB" id="15270at2759"/>
<keyword evidence="4 5" id="KW-0472">Membrane</keyword>
<evidence type="ECO:0000313" key="7">
    <source>
        <dbReference type="Proteomes" id="UP000784294"/>
    </source>
</evidence>
<dbReference type="AlphaFoldDB" id="A0A3S5CD23"/>
<dbReference type="PANTHER" id="PTHR20661:SF0">
    <property type="entry name" value="PHOSPHATIDYLINOSITOL-GLYCAN BIOSYNTHESIS CLASS W PROTEIN"/>
    <property type="match status" value="1"/>
</dbReference>
<dbReference type="GO" id="GO:0016020">
    <property type="term" value="C:membrane"/>
    <property type="evidence" value="ECO:0007669"/>
    <property type="project" value="UniProtKB-SubCell"/>
</dbReference>
<evidence type="ECO:0000313" key="6">
    <source>
        <dbReference type="EMBL" id="VEL11088.1"/>
    </source>
</evidence>
<evidence type="ECO:0000256" key="4">
    <source>
        <dbReference type="ARBA" id="ARBA00023136"/>
    </source>
</evidence>
<dbReference type="Pfam" id="PF06423">
    <property type="entry name" value="GWT1"/>
    <property type="match status" value="1"/>
</dbReference>
<dbReference type="GO" id="GO:0072659">
    <property type="term" value="P:protein localization to plasma membrane"/>
    <property type="evidence" value="ECO:0007669"/>
    <property type="project" value="TreeGrafter"/>
</dbReference>
<dbReference type="GO" id="GO:0006506">
    <property type="term" value="P:GPI anchor biosynthetic process"/>
    <property type="evidence" value="ECO:0007669"/>
    <property type="project" value="InterPro"/>
</dbReference>
<dbReference type="GO" id="GO:0032216">
    <property type="term" value="F:glucosaminyl-phosphatidylinositol O-acyltransferase activity"/>
    <property type="evidence" value="ECO:0007669"/>
    <property type="project" value="TreeGrafter"/>
</dbReference>
<dbReference type="EMBL" id="CAAALY010010813">
    <property type="protein sequence ID" value="VEL11088.1"/>
    <property type="molecule type" value="Genomic_DNA"/>
</dbReference>
<feature type="transmembrane region" description="Helical" evidence="5">
    <location>
        <begin position="21"/>
        <end position="45"/>
    </location>
</feature>
<accession>A0A3S5CD23</accession>
<comment type="subcellular location">
    <subcellularLocation>
        <location evidence="1">Membrane</location>
        <topology evidence="1">Multi-pass membrane protein</topology>
    </subcellularLocation>
</comment>
<feature type="transmembrane region" description="Helical" evidence="5">
    <location>
        <begin position="65"/>
        <end position="82"/>
    </location>
</feature>
<organism evidence="6 7">
    <name type="scientific">Protopolystoma xenopodis</name>
    <dbReference type="NCBI Taxonomy" id="117903"/>
    <lineage>
        <taxon>Eukaryota</taxon>
        <taxon>Metazoa</taxon>
        <taxon>Spiralia</taxon>
        <taxon>Lophotrochozoa</taxon>
        <taxon>Platyhelminthes</taxon>
        <taxon>Monogenea</taxon>
        <taxon>Polyopisthocotylea</taxon>
        <taxon>Polystomatidea</taxon>
        <taxon>Polystomatidae</taxon>
        <taxon>Protopolystoma</taxon>
    </lineage>
</organism>
<gene>
    <name evidence="6" type="ORF">PXEA_LOCUS4528</name>
</gene>
<dbReference type="PANTHER" id="PTHR20661">
    <property type="entry name" value="PHOSPHATIDYLINOSITOL-GLYCAN BIOSYNTHESIS CLASS W PROTEIN"/>
    <property type="match status" value="1"/>
</dbReference>
<sequence>MLRSVLLKMIGYQEHVTEYGVHWNFLYTLALLRIFGFLLFLFYSLYSESRVTNLSFTRSRVLLKFVLHAAIITTALQVFLGLEKYGFSLQRKLALPDHRHDNQSLFVSDPTFRSKSFWLANAEGLASLPGYCAVYCWGAAFELWLSGRIGVFSRNKYRV</sequence>
<keyword evidence="3 5" id="KW-1133">Transmembrane helix</keyword>
<evidence type="ECO:0000256" key="1">
    <source>
        <dbReference type="ARBA" id="ARBA00004141"/>
    </source>
</evidence>
<evidence type="ECO:0000256" key="3">
    <source>
        <dbReference type="ARBA" id="ARBA00022989"/>
    </source>
</evidence>
<dbReference type="InterPro" id="IPR009447">
    <property type="entry name" value="PIGW/GWT1"/>
</dbReference>
<evidence type="ECO:0000256" key="5">
    <source>
        <dbReference type="SAM" id="Phobius"/>
    </source>
</evidence>
<evidence type="ECO:0008006" key="8">
    <source>
        <dbReference type="Google" id="ProtNLM"/>
    </source>
</evidence>
<protein>
    <recommendedName>
        <fullName evidence="8">GPI-anchored wall transfer protein 1</fullName>
    </recommendedName>
</protein>